<dbReference type="RefSeq" id="WP_012829702.1">
    <property type="nucleotide sequence ID" value="NC_013440.1"/>
</dbReference>
<accession>D0LQ67</accession>
<protein>
    <recommendedName>
        <fullName evidence="5">Lipoprotein</fullName>
    </recommendedName>
</protein>
<proteinExistence type="predicted"/>
<dbReference type="EMBL" id="CP001804">
    <property type="protein sequence ID" value="ACY17104.1"/>
    <property type="molecule type" value="Genomic_DNA"/>
</dbReference>
<evidence type="ECO:0008006" key="5">
    <source>
        <dbReference type="Google" id="ProtNLM"/>
    </source>
</evidence>
<sequence>MTPRRNSLALPPSSLLGLLGLSLALIPACKERATPLAQQAETGAETETGAESTAGTESATADAGSAALGALAEVGWVLEPTRGEGALVLTDATGARTRAVFAGDLPTGCARTDGRGGKALLSARCGEDGPAFAIRRGRGAVEVIRAGAGAGAEVLAELPLAEGARVVRAAPAPGAAADPIEPGEVRADWAFTAYTEVYAQVVPANGEAREPVFIAELIGCAEPQAVPAPAQPATGSVLRARLRCAHGDQVATLEARQIPGAVVVEYIASGEGLQEHTVASETISLRAPSAP</sequence>
<evidence type="ECO:0000313" key="4">
    <source>
        <dbReference type="Proteomes" id="UP000001880"/>
    </source>
</evidence>
<feature type="signal peptide" evidence="2">
    <location>
        <begin position="1"/>
        <end position="24"/>
    </location>
</feature>
<evidence type="ECO:0000256" key="1">
    <source>
        <dbReference type="SAM" id="MobiDB-lite"/>
    </source>
</evidence>
<feature type="chain" id="PRO_5003010487" description="Lipoprotein" evidence="2">
    <location>
        <begin position="25"/>
        <end position="291"/>
    </location>
</feature>
<gene>
    <name evidence="3" type="ordered locus">Hoch_4613</name>
</gene>
<name>D0LQ67_HALO1</name>
<organism evidence="3 4">
    <name type="scientific">Haliangium ochraceum (strain DSM 14365 / JCM 11303 / SMP-2)</name>
    <dbReference type="NCBI Taxonomy" id="502025"/>
    <lineage>
        <taxon>Bacteria</taxon>
        <taxon>Pseudomonadati</taxon>
        <taxon>Myxococcota</taxon>
        <taxon>Polyangia</taxon>
        <taxon>Haliangiales</taxon>
        <taxon>Kofleriaceae</taxon>
        <taxon>Haliangium</taxon>
    </lineage>
</organism>
<feature type="region of interest" description="Disordered" evidence="1">
    <location>
        <begin position="36"/>
        <end position="60"/>
    </location>
</feature>
<dbReference type="KEGG" id="hoh:Hoch_4613"/>
<reference evidence="3 4" key="1">
    <citation type="journal article" date="2010" name="Stand. Genomic Sci.">
        <title>Complete genome sequence of Haliangium ochraceum type strain (SMP-2).</title>
        <authorList>
            <consortium name="US DOE Joint Genome Institute (JGI-PGF)"/>
            <person name="Ivanova N."/>
            <person name="Daum C."/>
            <person name="Lang E."/>
            <person name="Abt B."/>
            <person name="Kopitz M."/>
            <person name="Saunders E."/>
            <person name="Lapidus A."/>
            <person name="Lucas S."/>
            <person name="Glavina Del Rio T."/>
            <person name="Nolan M."/>
            <person name="Tice H."/>
            <person name="Copeland A."/>
            <person name="Cheng J.F."/>
            <person name="Chen F."/>
            <person name="Bruce D."/>
            <person name="Goodwin L."/>
            <person name="Pitluck S."/>
            <person name="Mavromatis K."/>
            <person name="Pati A."/>
            <person name="Mikhailova N."/>
            <person name="Chen A."/>
            <person name="Palaniappan K."/>
            <person name="Land M."/>
            <person name="Hauser L."/>
            <person name="Chang Y.J."/>
            <person name="Jeffries C.D."/>
            <person name="Detter J.C."/>
            <person name="Brettin T."/>
            <person name="Rohde M."/>
            <person name="Goker M."/>
            <person name="Bristow J."/>
            <person name="Markowitz V."/>
            <person name="Eisen J.A."/>
            <person name="Hugenholtz P."/>
            <person name="Kyrpides N.C."/>
            <person name="Klenk H.P."/>
        </authorList>
    </citation>
    <scope>NUCLEOTIDE SEQUENCE [LARGE SCALE GENOMIC DNA]</scope>
    <source>
        <strain evidence="4">DSM 14365 / CIP 107738 / JCM 11303 / AJ 13395 / SMP-2</strain>
    </source>
</reference>
<evidence type="ECO:0000256" key="2">
    <source>
        <dbReference type="SAM" id="SignalP"/>
    </source>
</evidence>
<dbReference type="Proteomes" id="UP000001880">
    <property type="component" value="Chromosome"/>
</dbReference>
<dbReference type="STRING" id="502025.Hoch_4613"/>
<keyword evidence="4" id="KW-1185">Reference proteome</keyword>
<keyword evidence="2" id="KW-0732">Signal</keyword>
<evidence type="ECO:0000313" key="3">
    <source>
        <dbReference type="EMBL" id="ACY17104.1"/>
    </source>
</evidence>
<dbReference type="HOGENOM" id="CLU_955683_0_0_7"/>
<dbReference type="AlphaFoldDB" id="D0LQ67"/>